<dbReference type="EMBL" id="GBRH01275847">
    <property type="protein sequence ID" value="JAD22048.1"/>
    <property type="molecule type" value="Transcribed_RNA"/>
</dbReference>
<name>A0A0A8Y9N1_ARUDO</name>
<reference evidence="1" key="2">
    <citation type="journal article" date="2015" name="Data Brief">
        <title>Shoot transcriptome of the giant reed, Arundo donax.</title>
        <authorList>
            <person name="Barrero R.A."/>
            <person name="Guerrero F.D."/>
            <person name="Moolhuijzen P."/>
            <person name="Goolsby J.A."/>
            <person name="Tidwell J."/>
            <person name="Bellgard S.E."/>
            <person name="Bellgard M.I."/>
        </authorList>
    </citation>
    <scope>NUCLEOTIDE SEQUENCE</scope>
    <source>
        <tissue evidence="1">Shoot tissue taken approximately 20 cm above the soil surface</tissue>
    </source>
</reference>
<proteinExistence type="predicted"/>
<protein>
    <submittedName>
        <fullName evidence="1">Uncharacterized protein</fullName>
    </submittedName>
</protein>
<reference evidence="1" key="1">
    <citation type="submission" date="2014-09" db="EMBL/GenBank/DDBJ databases">
        <authorList>
            <person name="Magalhaes I.L.F."/>
            <person name="Oliveira U."/>
            <person name="Santos F.R."/>
            <person name="Vidigal T.H.D.A."/>
            <person name="Brescovit A.D."/>
            <person name="Santos A.J."/>
        </authorList>
    </citation>
    <scope>NUCLEOTIDE SEQUENCE</scope>
    <source>
        <tissue evidence="1">Shoot tissue taken approximately 20 cm above the soil surface</tissue>
    </source>
</reference>
<organism evidence="1">
    <name type="scientific">Arundo donax</name>
    <name type="common">Giant reed</name>
    <name type="synonym">Donax arundinaceus</name>
    <dbReference type="NCBI Taxonomy" id="35708"/>
    <lineage>
        <taxon>Eukaryota</taxon>
        <taxon>Viridiplantae</taxon>
        <taxon>Streptophyta</taxon>
        <taxon>Embryophyta</taxon>
        <taxon>Tracheophyta</taxon>
        <taxon>Spermatophyta</taxon>
        <taxon>Magnoliopsida</taxon>
        <taxon>Liliopsida</taxon>
        <taxon>Poales</taxon>
        <taxon>Poaceae</taxon>
        <taxon>PACMAD clade</taxon>
        <taxon>Arundinoideae</taxon>
        <taxon>Arundineae</taxon>
        <taxon>Arundo</taxon>
    </lineage>
</organism>
<accession>A0A0A8Y9N1</accession>
<sequence>MLVLFLGGAAGIGIHAALGF</sequence>
<evidence type="ECO:0000313" key="1">
    <source>
        <dbReference type="EMBL" id="JAD22048.1"/>
    </source>
</evidence>
<dbReference type="AlphaFoldDB" id="A0A0A8Y9N1"/>